<dbReference type="InterPro" id="IPR011011">
    <property type="entry name" value="Znf_FYVE_PHD"/>
</dbReference>
<evidence type="ECO:0000256" key="2">
    <source>
        <dbReference type="ARBA" id="ARBA00010107"/>
    </source>
</evidence>
<evidence type="ECO:0000256" key="3">
    <source>
        <dbReference type="ARBA" id="ARBA00013184"/>
    </source>
</evidence>
<dbReference type="Pfam" id="PF00628">
    <property type="entry name" value="PHD"/>
    <property type="match status" value="1"/>
</dbReference>
<feature type="region of interest" description="Disordered" evidence="15">
    <location>
        <begin position="266"/>
        <end position="286"/>
    </location>
</feature>
<evidence type="ECO:0000256" key="8">
    <source>
        <dbReference type="ARBA" id="ARBA00022853"/>
    </source>
</evidence>
<evidence type="ECO:0000313" key="18">
    <source>
        <dbReference type="EMBL" id="CAD7635864.1"/>
    </source>
</evidence>
<evidence type="ECO:0000313" key="19">
    <source>
        <dbReference type="Proteomes" id="UP000759131"/>
    </source>
</evidence>
<dbReference type="GO" id="GO:0008270">
    <property type="term" value="F:zinc ion binding"/>
    <property type="evidence" value="ECO:0007669"/>
    <property type="project" value="UniProtKB-KW"/>
</dbReference>
<dbReference type="InterPro" id="IPR019787">
    <property type="entry name" value="Znf_PHD-finger"/>
</dbReference>
<evidence type="ECO:0000256" key="15">
    <source>
        <dbReference type="SAM" id="MobiDB-lite"/>
    </source>
</evidence>
<accession>A0A7R9Q8W6</accession>
<dbReference type="EMBL" id="OC872433">
    <property type="protein sequence ID" value="CAD7635864.1"/>
    <property type="molecule type" value="Genomic_DNA"/>
</dbReference>
<feature type="region of interest" description="Disordered" evidence="15">
    <location>
        <begin position="212"/>
        <end position="240"/>
    </location>
</feature>
<dbReference type="EC" id="2.3.1.48" evidence="3 14"/>
<dbReference type="PROSITE" id="PS50016">
    <property type="entry name" value="ZF_PHD_2"/>
    <property type="match status" value="1"/>
</dbReference>
<dbReference type="GO" id="GO:0003682">
    <property type="term" value="F:chromatin binding"/>
    <property type="evidence" value="ECO:0007669"/>
    <property type="project" value="TreeGrafter"/>
</dbReference>
<dbReference type="SUPFAM" id="SSF57903">
    <property type="entry name" value="FYVE/PHD zinc finger"/>
    <property type="match status" value="1"/>
</dbReference>
<protein>
    <recommendedName>
        <fullName evidence="3 14">Histone acetyltransferase</fullName>
        <ecNumber evidence="3 14">2.3.1.48</ecNumber>
    </recommendedName>
</protein>
<keyword evidence="19" id="KW-1185">Reference proteome</keyword>
<dbReference type="InterPro" id="IPR036060">
    <property type="entry name" value="Znf_C2H2C_sf"/>
</dbReference>
<keyword evidence="6 13" id="KW-0863">Zinc-finger</keyword>
<keyword evidence="7" id="KW-0862">Zinc</keyword>
<dbReference type="Gene3D" id="3.30.40.10">
    <property type="entry name" value="Zinc/RING finger domain, C3HC4 (zinc finger)"/>
    <property type="match status" value="1"/>
</dbReference>
<dbReference type="PANTHER" id="PTHR10615:SF161">
    <property type="entry name" value="HISTONE ACETYLTRANSFERASE KAT7"/>
    <property type="match status" value="1"/>
</dbReference>
<dbReference type="Pfam" id="PF17772">
    <property type="entry name" value="zf-MYST"/>
    <property type="match status" value="1"/>
</dbReference>
<gene>
    <name evidence="18" type="ORF">OSB1V03_LOCUS16255</name>
</gene>
<dbReference type="Gene3D" id="3.30.60.60">
    <property type="entry name" value="N-acetyl transferase-like"/>
    <property type="match status" value="1"/>
</dbReference>
<feature type="compositionally biased region" description="Basic residues" evidence="15">
    <location>
        <begin position="148"/>
        <end position="164"/>
    </location>
</feature>
<evidence type="ECO:0000259" key="17">
    <source>
        <dbReference type="PROSITE" id="PS51726"/>
    </source>
</evidence>
<proteinExistence type="inferred from homology"/>
<reference evidence="18" key="1">
    <citation type="submission" date="2020-11" db="EMBL/GenBank/DDBJ databases">
        <authorList>
            <person name="Tran Van P."/>
        </authorList>
    </citation>
    <scope>NUCLEOTIDE SEQUENCE</scope>
</reference>
<evidence type="ECO:0000256" key="1">
    <source>
        <dbReference type="ARBA" id="ARBA00004123"/>
    </source>
</evidence>
<feature type="domain" description="PHD-type" evidence="16">
    <location>
        <begin position="22"/>
        <end position="74"/>
    </location>
</feature>
<dbReference type="GO" id="GO:0010485">
    <property type="term" value="F:histone H4 acetyltransferase activity"/>
    <property type="evidence" value="ECO:0007669"/>
    <property type="project" value="TreeGrafter"/>
</dbReference>
<dbReference type="GO" id="GO:0036409">
    <property type="term" value="C:histone H3-K14 acetyltransferase complex"/>
    <property type="evidence" value="ECO:0007669"/>
    <property type="project" value="TreeGrafter"/>
</dbReference>
<dbReference type="InterPro" id="IPR016181">
    <property type="entry name" value="Acyl_CoA_acyltransferase"/>
</dbReference>
<keyword evidence="11" id="KW-0804">Transcription</keyword>
<dbReference type="GO" id="GO:0003712">
    <property type="term" value="F:transcription coregulator activity"/>
    <property type="evidence" value="ECO:0007669"/>
    <property type="project" value="TreeGrafter"/>
</dbReference>
<comment type="catalytic activity">
    <reaction evidence="14">
        <text>L-lysyl-[protein] + acetyl-CoA = N(6)-acetyl-L-lysyl-[protein] + CoA + H(+)</text>
        <dbReference type="Rhea" id="RHEA:45948"/>
        <dbReference type="Rhea" id="RHEA-COMP:9752"/>
        <dbReference type="Rhea" id="RHEA-COMP:10731"/>
        <dbReference type="ChEBI" id="CHEBI:15378"/>
        <dbReference type="ChEBI" id="CHEBI:29969"/>
        <dbReference type="ChEBI" id="CHEBI:57287"/>
        <dbReference type="ChEBI" id="CHEBI:57288"/>
        <dbReference type="ChEBI" id="CHEBI:61930"/>
        <dbReference type="EC" id="2.3.1.48"/>
    </reaction>
</comment>
<keyword evidence="4" id="KW-0808">Transferase</keyword>
<dbReference type="Pfam" id="PF01853">
    <property type="entry name" value="MOZ_SAS"/>
    <property type="match status" value="1"/>
</dbReference>
<dbReference type="PANTHER" id="PTHR10615">
    <property type="entry name" value="HISTONE ACETYLTRANSFERASE"/>
    <property type="match status" value="1"/>
</dbReference>
<evidence type="ECO:0000256" key="9">
    <source>
        <dbReference type="ARBA" id="ARBA00022990"/>
    </source>
</evidence>
<keyword evidence="12 14" id="KW-0539">Nucleus</keyword>
<name>A0A7R9Q8W6_9ACAR</name>
<dbReference type="InterPro" id="IPR002717">
    <property type="entry name" value="HAT_MYST-type"/>
</dbReference>
<feature type="compositionally biased region" description="Acidic residues" evidence="15">
    <location>
        <begin position="110"/>
        <end position="121"/>
    </location>
</feature>
<feature type="region of interest" description="Disordered" evidence="15">
    <location>
        <begin position="400"/>
        <end position="423"/>
    </location>
</feature>
<dbReference type="SUPFAM" id="SSF55729">
    <property type="entry name" value="Acyl-CoA N-acyltransferases (Nat)"/>
    <property type="match status" value="1"/>
</dbReference>
<dbReference type="Proteomes" id="UP000759131">
    <property type="component" value="Unassembled WGS sequence"/>
</dbReference>
<feature type="compositionally biased region" description="Basic residues" evidence="15">
    <location>
        <begin position="228"/>
        <end position="237"/>
    </location>
</feature>
<dbReference type="InterPro" id="IPR002515">
    <property type="entry name" value="Znf_C2H2C"/>
</dbReference>
<keyword evidence="8" id="KW-0156">Chromatin regulator</keyword>
<dbReference type="SUPFAM" id="SSF103637">
    <property type="entry name" value="CCHHC domain"/>
    <property type="match status" value="1"/>
</dbReference>
<dbReference type="InterPro" id="IPR040706">
    <property type="entry name" value="Zf-MYST"/>
</dbReference>
<feature type="compositionally biased region" description="Basic and acidic residues" evidence="15">
    <location>
        <begin position="341"/>
        <end position="360"/>
    </location>
</feature>
<evidence type="ECO:0000256" key="10">
    <source>
        <dbReference type="ARBA" id="ARBA00023015"/>
    </source>
</evidence>
<dbReference type="Gene3D" id="4.10.320.30">
    <property type="match status" value="1"/>
</dbReference>
<dbReference type="InterPro" id="IPR001965">
    <property type="entry name" value="Znf_PHD"/>
</dbReference>
<evidence type="ECO:0000256" key="13">
    <source>
        <dbReference type="PROSITE-ProRule" id="PRU00146"/>
    </source>
</evidence>
<keyword evidence="5" id="KW-0479">Metal-binding</keyword>
<dbReference type="FunFam" id="3.30.60.60:FF:000001">
    <property type="entry name" value="Histone acetyltransferase"/>
    <property type="match status" value="1"/>
</dbReference>
<feature type="region of interest" description="Disordered" evidence="15">
    <location>
        <begin position="338"/>
        <end position="384"/>
    </location>
</feature>
<dbReference type="PROSITE" id="PS51726">
    <property type="entry name" value="MYST_HAT"/>
    <property type="match status" value="1"/>
</dbReference>
<keyword evidence="10" id="KW-0805">Transcription regulation</keyword>
<feature type="region of interest" description="Disordered" evidence="15">
    <location>
        <begin position="108"/>
        <end position="200"/>
    </location>
</feature>
<dbReference type="SMART" id="SM00249">
    <property type="entry name" value="PHD"/>
    <property type="match status" value="1"/>
</dbReference>
<dbReference type="OrthoDB" id="787137at2759"/>
<feature type="compositionally biased region" description="Low complexity" evidence="15">
    <location>
        <begin position="362"/>
        <end position="381"/>
    </location>
</feature>
<evidence type="ECO:0000256" key="11">
    <source>
        <dbReference type="ARBA" id="ARBA00023163"/>
    </source>
</evidence>
<dbReference type="InterPro" id="IPR013083">
    <property type="entry name" value="Znf_RING/FYVE/PHD"/>
</dbReference>
<dbReference type="GO" id="GO:0010484">
    <property type="term" value="F:histone H3 acetyltransferase activity"/>
    <property type="evidence" value="ECO:0007669"/>
    <property type="project" value="TreeGrafter"/>
</dbReference>
<sequence>MSSSMRGRLRSSHSTSDEQFRLGECRKCGQHSHNQSLITCSLCEIQYHPKCLSLGPHVATTAGNGWSCRRCRNCQYCGKKHVKAGPKSATGGQRMIACVECDTGAHPLSSDEEDVGDDMDSDSVTAVSTTASPATSASTATTTPPKPVKGRRGGRRPGAGRRSRAAQQRETRLTRSMTKQSSTETPPKGHQTGAEDDDVITKGSDEEMLSDTAVAGGSGRSAAPAVNGKRKRKKRGRGAASYMARMRTKSLIKTTGSEAKSAKVAAKAGTAGGGHHHHVDSDADSSDLDMQSDGKCCVPDCDSTGHMSGKFDAHSTLNMCPIYHNLTADDCRQRYVRRAQRRGDKSTAGDHESNRRELRQKTAPVSPTTSTSGAAAAVSPGNREDKCLALMETRRKEMQKELVANKSPTKAHKQKTSSREPDLKGLTPIFDVDLFREAQARAAELIQEQLVTEREAKHRAGIGLVELGRYEMQVWYSSPYPEEYQCLPKLYVCEFCLKYTNSPLILKRHLHKCVRRHPPGDEIYRKANVSFFEVDGETNKQFCQNLCLLAKLFLDHKTLYFDVEPFLFYIMTEADAEGCHIVGYFSKEKQSFLSYNV</sequence>
<feature type="non-terminal residue" evidence="18">
    <location>
        <position position="597"/>
    </location>
</feature>
<evidence type="ECO:0000256" key="4">
    <source>
        <dbReference type="ARBA" id="ARBA00022679"/>
    </source>
</evidence>
<comment type="similarity">
    <text evidence="2 14">Belongs to the MYST (SAS/MOZ) family.</text>
</comment>
<dbReference type="AlphaFoldDB" id="A0A7R9Q8W6"/>
<dbReference type="Gene3D" id="3.40.630.30">
    <property type="match status" value="1"/>
</dbReference>
<dbReference type="InterPro" id="IPR050603">
    <property type="entry name" value="MYST_HAT"/>
</dbReference>
<dbReference type="Pfam" id="PF01530">
    <property type="entry name" value="zf-C2HC"/>
    <property type="match status" value="1"/>
</dbReference>
<evidence type="ECO:0000256" key="7">
    <source>
        <dbReference type="ARBA" id="ARBA00022833"/>
    </source>
</evidence>
<evidence type="ECO:0000256" key="5">
    <source>
        <dbReference type="ARBA" id="ARBA00022723"/>
    </source>
</evidence>
<dbReference type="GO" id="GO:0006357">
    <property type="term" value="P:regulation of transcription by RNA polymerase II"/>
    <property type="evidence" value="ECO:0007669"/>
    <property type="project" value="TreeGrafter"/>
</dbReference>
<dbReference type="EMBL" id="CAJPIZ010017858">
    <property type="protein sequence ID" value="CAG2116294.1"/>
    <property type="molecule type" value="Genomic_DNA"/>
</dbReference>
<evidence type="ECO:0000256" key="12">
    <source>
        <dbReference type="ARBA" id="ARBA00023242"/>
    </source>
</evidence>
<organism evidence="18">
    <name type="scientific">Medioppia subpectinata</name>
    <dbReference type="NCBI Taxonomy" id="1979941"/>
    <lineage>
        <taxon>Eukaryota</taxon>
        <taxon>Metazoa</taxon>
        <taxon>Ecdysozoa</taxon>
        <taxon>Arthropoda</taxon>
        <taxon>Chelicerata</taxon>
        <taxon>Arachnida</taxon>
        <taxon>Acari</taxon>
        <taxon>Acariformes</taxon>
        <taxon>Sarcoptiformes</taxon>
        <taxon>Oribatida</taxon>
        <taxon>Brachypylina</taxon>
        <taxon>Oppioidea</taxon>
        <taxon>Oppiidae</taxon>
        <taxon>Medioppia</taxon>
    </lineage>
</organism>
<evidence type="ECO:0000256" key="14">
    <source>
        <dbReference type="RuleBase" id="RU361211"/>
    </source>
</evidence>
<feature type="domain" description="MYST-type HAT" evidence="17">
    <location>
        <begin position="457"/>
        <end position="597"/>
    </location>
</feature>
<feature type="compositionally biased region" description="Polar residues" evidence="15">
    <location>
        <begin position="174"/>
        <end position="185"/>
    </location>
</feature>
<feature type="compositionally biased region" description="Low complexity" evidence="15">
    <location>
        <begin position="122"/>
        <end position="143"/>
    </location>
</feature>
<keyword evidence="9" id="KW-0007">Acetylation</keyword>
<evidence type="ECO:0000256" key="6">
    <source>
        <dbReference type="ARBA" id="ARBA00022771"/>
    </source>
</evidence>
<comment type="subcellular location">
    <subcellularLocation>
        <location evidence="1 14">Nucleus</location>
    </subcellularLocation>
</comment>
<evidence type="ECO:0000259" key="16">
    <source>
        <dbReference type="PROSITE" id="PS50016"/>
    </source>
</evidence>
<dbReference type="PROSITE" id="PS51802">
    <property type="entry name" value="ZF_CCHHC"/>
    <property type="match status" value="1"/>
</dbReference>